<evidence type="ECO:0000256" key="14">
    <source>
        <dbReference type="SAM" id="Phobius"/>
    </source>
</evidence>
<dbReference type="PROSITE" id="PS50109">
    <property type="entry name" value="HIS_KIN"/>
    <property type="match status" value="1"/>
</dbReference>
<keyword evidence="10" id="KW-0067">ATP-binding</keyword>
<evidence type="ECO:0000256" key="8">
    <source>
        <dbReference type="ARBA" id="ARBA00022741"/>
    </source>
</evidence>
<evidence type="ECO:0000256" key="2">
    <source>
        <dbReference type="ARBA" id="ARBA00004651"/>
    </source>
</evidence>
<dbReference type="PROSITE" id="PS50885">
    <property type="entry name" value="HAMP"/>
    <property type="match status" value="1"/>
</dbReference>
<evidence type="ECO:0000256" key="13">
    <source>
        <dbReference type="ARBA" id="ARBA00023136"/>
    </source>
</evidence>
<dbReference type="CDD" id="cd00075">
    <property type="entry name" value="HATPase"/>
    <property type="match status" value="1"/>
</dbReference>
<dbReference type="SUPFAM" id="SSF55874">
    <property type="entry name" value="ATPase domain of HSP90 chaperone/DNA topoisomerase II/histidine kinase"/>
    <property type="match status" value="1"/>
</dbReference>
<keyword evidence="6" id="KW-0808">Transferase</keyword>
<evidence type="ECO:0000259" key="16">
    <source>
        <dbReference type="PROSITE" id="PS50885"/>
    </source>
</evidence>
<dbReference type="PANTHER" id="PTHR45528:SF1">
    <property type="entry name" value="SENSOR HISTIDINE KINASE CPXA"/>
    <property type="match status" value="1"/>
</dbReference>
<keyword evidence="5" id="KW-0597">Phosphoprotein</keyword>
<comment type="subcellular location">
    <subcellularLocation>
        <location evidence="2">Cell membrane</location>
        <topology evidence="2">Multi-pass membrane protein</topology>
    </subcellularLocation>
</comment>
<name>A0A0B6X0I9_9BACT</name>
<dbReference type="InterPro" id="IPR050398">
    <property type="entry name" value="HssS/ArlS-like"/>
</dbReference>
<reference evidence="17 18" key="2">
    <citation type="submission" date="2015-01" db="EMBL/GenBank/DDBJ databases">
        <title>Complete genome sequence of Pyrinomonas methylaliphatogenes type strain K22T.</title>
        <authorList>
            <person name="Lee K.C.Y."/>
            <person name="Power J.F."/>
            <person name="Dunfield P.F."/>
            <person name="Morgan X.C."/>
            <person name="Huttenhower C."/>
            <person name="Stott M.B."/>
        </authorList>
    </citation>
    <scope>NUCLEOTIDE SEQUENCE [LARGE SCALE GENOMIC DNA]</scope>
    <source>
        <strain evidence="17 18">K22</strain>
    </source>
</reference>
<dbReference type="InterPro" id="IPR036890">
    <property type="entry name" value="HATPase_C_sf"/>
</dbReference>
<dbReference type="InterPro" id="IPR003661">
    <property type="entry name" value="HisK_dim/P_dom"/>
</dbReference>
<dbReference type="CDD" id="cd18774">
    <property type="entry name" value="PDC2_HK_sensor"/>
    <property type="match status" value="1"/>
</dbReference>
<dbReference type="InterPro" id="IPR005467">
    <property type="entry name" value="His_kinase_dom"/>
</dbReference>
<dbReference type="InterPro" id="IPR003594">
    <property type="entry name" value="HATPase_dom"/>
</dbReference>
<evidence type="ECO:0000256" key="1">
    <source>
        <dbReference type="ARBA" id="ARBA00000085"/>
    </source>
</evidence>
<evidence type="ECO:0000256" key="4">
    <source>
        <dbReference type="ARBA" id="ARBA00022475"/>
    </source>
</evidence>
<dbReference type="SMART" id="SM00304">
    <property type="entry name" value="HAMP"/>
    <property type="match status" value="1"/>
</dbReference>
<dbReference type="Gene3D" id="1.10.287.130">
    <property type="match status" value="1"/>
</dbReference>
<proteinExistence type="predicted"/>
<dbReference type="CDD" id="cd06225">
    <property type="entry name" value="HAMP"/>
    <property type="match status" value="1"/>
</dbReference>
<evidence type="ECO:0000256" key="7">
    <source>
        <dbReference type="ARBA" id="ARBA00022692"/>
    </source>
</evidence>
<dbReference type="EC" id="2.7.13.3" evidence="3"/>
<evidence type="ECO:0000256" key="11">
    <source>
        <dbReference type="ARBA" id="ARBA00022989"/>
    </source>
</evidence>
<keyword evidence="8" id="KW-0547">Nucleotide-binding</keyword>
<feature type="domain" description="Histidine kinase" evidence="15">
    <location>
        <begin position="403"/>
        <end position="614"/>
    </location>
</feature>
<dbReference type="RefSeq" id="WP_041978348.1">
    <property type="nucleotide sequence ID" value="NZ_CBXV010000008.1"/>
</dbReference>
<dbReference type="SUPFAM" id="SSF158472">
    <property type="entry name" value="HAMP domain-like"/>
    <property type="match status" value="1"/>
</dbReference>
<accession>A0A0B6X0I9</accession>
<evidence type="ECO:0000256" key="3">
    <source>
        <dbReference type="ARBA" id="ARBA00012438"/>
    </source>
</evidence>
<evidence type="ECO:0000259" key="15">
    <source>
        <dbReference type="PROSITE" id="PS50109"/>
    </source>
</evidence>
<keyword evidence="18" id="KW-1185">Reference proteome</keyword>
<evidence type="ECO:0000256" key="12">
    <source>
        <dbReference type="ARBA" id="ARBA00023012"/>
    </source>
</evidence>
<dbReference type="Proteomes" id="UP000031518">
    <property type="component" value="Unassembled WGS sequence"/>
</dbReference>
<dbReference type="GO" id="GO:0005524">
    <property type="term" value="F:ATP binding"/>
    <property type="evidence" value="ECO:0007669"/>
    <property type="project" value="UniProtKB-KW"/>
</dbReference>
<dbReference type="AlphaFoldDB" id="A0A0B6X0I9"/>
<dbReference type="InterPro" id="IPR033479">
    <property type="entry name" value="dCache_1"/>
</dbReference>
<protein>
    <recommendedName>
        <fullName evidence="3">histidine kinase</fullName>
        <ecNumber evidence="3">2.7.13.3</ecNumber>
    </recommendedName>
</protein>
<evidence type="ECO:0000256" key="10">
    <source>
        <dbReference type="ARBA" id="ARBA00022840"/>
    </source>
</evidence>
<dbReference type="Pfam" id="PF02518">
    <property type="entry name" value="HATPase_c"/>
    <property type="match status" value="1"/>
</dbReference>
<feature type="domain" description="HAMP" evidence="16">
    <location>
        <begin position="334"/>
        <end position="386"/>
    </location>
</feature>
<dbReference type="SMART" id="SM00387">
    <property type="entry name" value="HATPase_c"/>
    <property type="match status" value="1"/>
</dbReference>
<dbReference type="InterPro" id="IPR003660">
    <property type="entry name" value="HAMP_dom"/>
</dbReference>
<dbReference type="GO" id="GO:0005886">
    <property type="term" value="C:plasma membrane"/>
    <property type="evidence" value="ECO:0007669"/>
    <property type="project" value="UniProtKB-SubCell"/>
</dbReference>
<keyword evidence="13 14" id="KW-0472">Membrane</keyword>
<organism evidence="17 18">
    <name type="scientific">Pyrinomonas methylaliphatogenes</name>
    <dbReference type="NCBI Taxonomy" id="454194"/>
    <lineage>
        <taxon>Bacteria</taxon>
        <taxon>Pseudomonadati</taxon>
        <taxon>Acidobacteriota</taxon>
        <taxon>Blastocatellia</taxon>
        <taxon>Blastocatellales</taxon>
        <taxon>Pyrinomonadaceae</taxon>
        <taxon>Pyrinomonas</taxon>
    </lineage>
</organism>
<dbReference type="PRINTS" id="PR00344">
    <property type="entry name" value="BCTRLSENSOR"/>
</dbReference>
<keyword evidence="9 17" id="KW-0418">Kinase</keyword>
<reference evidence="17 18" key="1">
    <citation type="submission" date="2013-12" db="EMBL/GenBank/DDBJ databases">
        <authorList>
            <person name="Stott M."/>
        </authorList>
    </citation>
    <scope>NUCLEOTIDE SEQUENCE [LARGE SCALE GENOMIC DNA]</scope>
    <source>
        <strain evidence="17 18">K22</strain>
    </source>
</reference>
<evidence type="ECO:0000313" key="18">
    <source>
        <dbReference type="Proteomes" id="UP000031518"/>
    </source>
</evidence>
<evidence type="ECO:0000313" key="17">
    <source>
        <dbReference type="EMBL" id="CDM66856.1"/>
    </source>
</evidence>
<keyword evidence="4" id="KW-1003">Cell membrane</keyword>
<dbReference type="InterPro" id="IPR004358">
    <property type="entry name" value="Sig_transdc_His_kin-like_C"/>
</dbReference>
<dbReference type="Pfam" id="PF00672">
    <property type="entry name" value="HAMP"/>
    <property type="match status" value="1"/>
</dbReference>
<dbReference type="Gene3D" id="3.30.565.10">
    <property type="entry name" value="Histidine kinase-like ATPase, C-terminal domain"/>
    <property type="match status" value="1"/>
</dbReference>
<gene>
    <name evidence="17" type="ORF">PYK22_02895</name>
</gene>
<dbReference type="OrthoDB" id="9806995at2"/>
<evidence type="ECO:0000256" key="6">
    <source>
        <dbReference type="ARBA" id="ARBA00022679"/>
    </source>
</evidence>
<dbReference type="STRING" id="454194.PYK22_02895"/>
<dbReference type="EMBL" id="CBXV010000008">
    <property type="protein sequence ID" value="CDM66856.1"/>
    <property type="molecule type" value="Genomic_DNA"/>
</dbReference>
<dbReference type="GO" id="GO:0000155">
    <property type="term" value="F:phosphorelay sensor kinase activity"/>
    <property type="evidence" value="ECO:0007669"/>
    <property type="project" value="InterPro"/>
</dbReference>
<comment type="catalytic activity">
    <reaction evidence="1">
        <text>ATP + protein L-histidine = ADP + protein N-phospho-L-histidine.</text>
        <dbReference type="EC" id="2.7.13.3"/>
    </reaction>
</comment>
<evidence type="ECO:0000256" key="9">
    <source>
        <dbReference type="ARBA" id="ARBA00022777"/>
    </source>
</evidence>
<keyword evidence="7 14" id="KW-0812">Transmembrane</keyword>
<dbReference type="PANTHER" id="PTHR45528">
    <property type="entry name" value="SENSOR HISTIDINE KINASE CPXA"/>
    <property type="match status" value="1"/>
</dbReference>
<feature type="transmembrane region" description="Helical" evidence="14">
    <location>
        <begin position="310"/>
        <end position="333"/>
    </location>
</feature>
<evidence type="ECO:0000256" key="5">
    <source>
        <dbReference type="ARBA" id="ARBA00022553"/>
    </source>
</evidence>
<dbReference type="Pfam" id="PF02743">
    <property type="entry name" value="dCache_1"/>
    <property type="match status" value="1"/>
</dbReference>
<dbReference type="CDD" id="cd00082">
    <property type="entry name" value="HisKA"/>
    <property type="match status" value="1"/>
</dbReference>
<keyword evidence="12" id="KW-0902">Two-component regulatory system</keyword>
<keyword evidence="11 14" id="KW-1133">Transmembrane helix</keyword>
<sequence>MSIRTKLLLVFLACGVAPMLALAVANYLNGRRTVERLLLDDAQASATRMAQNIERQLADRELNLDELARLRSLREYVRAASKAQAPAEIPEAVRDDVGAFYLNYRRYYAAITCLDARKRPLFRVENLLQTGGRAEVRFKTAQLEPAQADERVWRTEAPVVLRSPIERENYGAALRYTIPIFLAGPAADAPRGALVAELKLSAIFEEAAADAMISAREELTGSGLRVAMVLDRTGLILFHTDDSLKYQPVKRAMPEFEPLLKAIFGAGNGTQSYRSSDGTRWLIAYRPTALGLAVITGANESRALMRLERAALTSITLSLALAFIAASVLVVIINRTARRIARVAEGAAAIASGDLDQRIKVSAKDETRVLADSFNRMSEQLRELIAREAEARQFEAFTRLSAMLTHDLKNAITSLSMLVRNMERQFHREEFRQDAVISLREATDKLRRIVARLNAPAEARQIELQRKRAPTDLCALIRRVLDATAERAAPLYEIETHLPATLPIRADAEAIERVIENLVINAMEAMGANGGRLTIEAGEEGDHVFFSVADTGRGMDEEFIRNRLFRPFATTKDKGIGLGLYTCREIVEAHGGRIEVESRVGVGTRFRVVLPSSPSDDQERV</sequence>